<keyword evidence="2" id="KW-1185">Reference proteome</keyword>
<proteinExistence type="predicted"/>
<evidence type="ECO:0000313" key="2">
    <source>
        <dbReference type="Proteomes" id="UP001140949"/>
    </source>
</evidence>
<dbReference type="AlphaFoldDB" id="A0AAX6HHC5"/>
<sequence>MWTLISNMDNWLFDLPISWILLQLEFI</sequence>
<accession>A0AAX6HHC5</accession>
<gene>
    <name evidence="1" type="ORF">M6B38_312315</name>
</gene>
<organism evidence="1 2">
    <name type="scientific">Iris pallida</name>
    <name type="common">Sweet iris</name>
    <dbReference type="NCBI Taxonomy" id="29817"/>
    <lineage>
        <taxon>Eukaryota</taxon>
        <taxon>Viridiplantae</taxon>
        <taxon>Streptophyta</taxon>
        <taxon>Embryophyta</taxon>
        <taxon>Tracheophyta</taxon>
        <taxon>Spermatophyta</taxon>
        <taxon>Magnoliopsida</taxon>
        <taxon>Liliopsida</taxon>
        <taxon>Asparagales</taxon>
        <taxon>Iridaceae</taxon>
        <taxon>Iridoideae</taxon>
        <taxon>Irideae</taxon>
        <taxon>Iris</taxon>
    </lineage>
</organism>
<name>A0AAX6HHC5_IRIPA</name>
<reference evidence="1" key="2">
    <citation type="submission" date="2023-04" db="EMBL/GenBank/DDBJ databases">
        <authorList>
            <person name="Bruccoleri R.E."/>
            <person name="Oakeley E.J."/>
            <person name="Faust A.-M."/>
            <person name="Dessus-Babus S."/>
            <person name="Altorfer M."/>
            <person name="Burckhardt D."/>
            <person name="Oertli M."/>
            <person name="Naumann U."/>
            <person name="Petersen F."/>
            <person name="Wong J."/>
        </authorList>
    </citation>
    <scope>NUCLEOTIDE SEQUENCE</scope>
    <source>
        <strain evidence="1">GSM-AAB239-AS_SAM_17_03QT</strain>
        <tissue evidence="1">Leaf</tissue>
    </source>
</reference>
<evidence type="ECO:0000313" key="1">
    <source>
        <dbReference type="EMBL" id="KAJ6840027.1"/>
    </source>
</evidence>
<dbReference type="EMBL" id="JANAVB010009596">
    <property type="protein sequence ID" value="KAJ6840027.1"/>
    <property type="molecule type" value="Genomic_DNA"/>
</dbReference>
<protein>
    <submittedName>
        <fullName evidence="1">Uncharacterized protein</fullName>
    </submittedName>
</protein>
<reference evidence="1" key="1">
    <citation type="journal article" date="2023" name="GigaByte">
        <title>Genome assembly of the bearded iris, Iris pallida Lam.</title>
        <authorList>
            <person name="Bruccoleri R.E."/>
            <person name="Oakeley E.J."/>
            <person name="Faust A.M.E."/>
            <person name="Altorfer M."/>
            <person name="Dessus-Babus S."/>
            <person name="Burckhardt D."/>
            <person name="Oertli M."/>
            <person name="Naumann U."/>
            <person name="Petersen F."/>
            <person name="Wong J."/>
        </authorList>
    </citation>
    <scope>NUCLEOTIDE SEQUENCE</scope>
    <source>
        <strain evidence="1">GSM-AAB239-AS_SAM_17_03QT</strain>
    </source>
</reference>
<dbReference type="Proteomes" id="UP001140949">
    <property type="component" value="Unassembled WGS sequence"/>
</dbReference>
<comment type="caution">
    <text evidence="1">The sequence shown here is derived from an EMBL/GenBank/DDBJ whole genome shotgun (WGS) entry which is preliminary data.</text>
</comment>